<evidence type="ECO:0000256" key="2">
    <source>
        <dbReference type="SAM" id="Phobius"/>
    </source>
</evidence>
<evidence type="ECO:0000256" key="1">
    <source>
        <dbReference type="SAM" id="MobiDB-lite"/>
    </source>
</evidence>
<dbReference type="Pfam" id="PF13464">
    <property type="entry name" value="RodZ_C"/>
    <property type="match status" value="1"/>
</dbReference>
<dbReference type="Proteomes" id="UP000190341">
    <property type="component" value="Unassembled WGS sequence"/>
</dbReference>
<evidence type="ECO:0000313" key="4">
    <source>
        <dbReference type="EMBL" id="SKC81167.1"/>
    </source>
</evidence>
<keyword evidence="2" id="KW-0812">Transmembrane</keyword>
<evidence type="ECO:0000259" key="3">
    <source>
        <dbReference type="Pfam" id="PF13464"/>
    </source>
</evidence>
<accession>A0A1T5LYW2</accession>
<dbReference type="Pfam" id="PF13413">
    <property type="entry name" value="HTH_25"/>
    <property type="match status" value="1"/>
</dbReference>
<protein>
    <submittedName>
        <fullName evidence="4">Cytoskeleton protein RodZ</fullName>
    </submittedName>
</protein>
<proteinExistence type="predicted"/>
<name>A0A1T5LYW2_9GAMM</name>
<reference evidence="4 5" key="1">
    <citation type="submission" date="2017-02" db="EMBL/GenBank/DDBJ databases">
        <authorList>
            <person name="Peterson S.W."/>
        </authorList>
    </citation>
    <scope>NUCLEOTIDE SEQUENCE [LARGE SCALE GENOMIC DNA]</scope>
    <source>
        <strain evidence="4 5">P15</strain>
    </source>
</reference>
<organism evidence="4 5">
    <name type="scientific">Pseudoxanthomonas indica</name>
    <dbReference type="NCBI Taxonomy" id="428993"/>
    <lineage>
        <taxon>Bacteria</taxon>
        <taxon>Pseudomonadati</taxon>
        <taxon>Pseudomonadota</taxon>
        <taxon>Gammaproteobacteria</taxon>
        <taxon>Lysobacterales</taxon>
        <taxon>Lysobacteraceae</taxon>
        <taxon>Pseudoxanthomonas</taxon>
    </lineage>
</organism>
<dbReference type="OrthoDB" id="9790252at2"/>
<dbReference type="InterPro" id="IPR010982">
    <property type="entry name" value="Lambda_DNA-bd_dom_sf"/>
</dbReference>
<keyword evidence="2" id="KW-1133">Transmembrane helix</keyword>
<dbReference type="STRING" id="428993.SAMN06296058_3468"/>
<keyword evidence="2" id="KW-0472">Membrane</keyword>
<dbReference type="PANTHER" id="PTHR34475">
    <property type="match status" value="1"/>
</dbReference>
<feature type="compositionally biased region" description="Low complexity" evidence="1">
    <location>
        <begin position="150"/>
        <end position="170"/>
    </location>
</feature>
<dbReference type="EMBL" id="FUZV01000002">
    <property type="protein sequence ID" value="SKC81167.1"/>
    <property type="molecule type" value="Genomic_DNA"/>
</dbReference>
<dbReference type="InterPro" id="IPR050400">
    <property type="entry name" value="Bact_Cytoskel_RodZ"/>
</dbReference>
<gene>
    <name evidence="4" type="ORF">SAMN06296058_3468</name>
</gene>
<dbReference type="PANTHER" id="PTHR34475:SF1">
    <property type="entry name" value="CYTOSKELETON PROTEIN RODZ"/>
    <property type="match status" value="1"/>
</dbReference>
<dbReference type="CDD" id="cd00093">
    <property type="entry name" value="HTH_XRE"/>
    <property type="match status" value="1"/>
</dbReference>
<sequence length="277" mass="29275">MTGFNSIDTQRLQGCGAFLRQAREQAGLSLQDVGNRLKVPLKVLQALEAEDWAQLGAPVFIRGQLRSYAKLLKVDVDGYLAQAQLETVRPSELVSRSYTPTSHRVFESAKRKAIYVVVTAIIATPIWMATRPHLGGGQQTTASLDVMPQGSAPASSNASNGATGAEVDRPSAAPAAPYVASLTPPISRSTPALSLNFTGDSWVQIIGADGRSLEQALLKAGDQRSYEAGQVGRVVLGNASAVEVQRGGSTVDLTPYQRANVARFTVSSDGSLLPVAD</sequence>
<dbReference type="GO" id="GO:0003677">
    <property type="term" value="F:DNA binding"/>
    <property type="evidence" value="ECO:0007669"/>
    <property type="project" value="InterPro"/>
</dbReference>
<dbReference type="InterPro" id="IPR001387">
    <property type="entry name" value="Cro/C1-type_HTH"/>
</dbReference>
<dbReference type="RefSeq" id="WP_079725990.1">
    <property type="nucleotide sequence ID" value="NZ_BMCL01000001.1"/>
</dbReference>
<feature type="transmembrane region" description="Helical" evidence="2">
    <location>
        <begin position="113"/>
        <end position="130"/>
    </location>
</feature>
<dbReference type="Gene3D" id="1.10.260.40">
    <property type="entry name" value="lambda repressor-like DNA-binding domains"/>
    <property type="match status" value="1"/>
</dbReference>
<feature type="region of interest" description="Disordered" evidence="1">
    <location>
        <begin position="138"/>
        <end position="170"/>
    </location>
</feature>
<dbReference type="AlphaFoldDB" id="A0A1T5LYW2"/>
<keyword evidence="5" id="KW-1185">Reference proteome</keyword>
<dbReference type="InterPro" id="IPR025194">
    <property type="entry name" value="RodZ-like_C"/>
</dbReference>
<evidence type="ECO:0000313" key="5">
    <source>
        <dbReference type="Proteomes" id="UP000190341"/>
    </source>
</evidence>
<feature type="domain" description="Cytoskeleton protein RodZ-like C-terminal" evidence="3">
    <location>
        <begin position="195"/>
        <end position="265"/>
    </location>
</feature>